<dbReference type="Proteomes" id="UP001500506">
    <property type="component" value="Unassembled WGS sequence"/>
</dbReference>
<proteinExistence type="inferred from homology"/>
<reference evidence="5 6" key="1">
    <citation type="journal article" date="2019" name="Int. J. Syst. Evol. Microbiol.">
        <title>The Global Catalogue of Microorganisms (GCM) 10K type strain sequencing project: providing services to taxonomists for standard genome sequencing and annotation.</title>
        <authorList>
            <consortium name="The Broad Institute Genomics Platform"/>
            <consortium name="The Broad Institute Genome Sequencing Center for Infectious Disease"/>
            <person name="Wu L."/>
            <person name="Ma J."/>
        </authorList>
    </citation>
    <scope>NUCLEOTIDE SEQUENCE [LARGE SCALE GENOMIC DNA]</scope>
    <source>
        <strain evidence="5 6">JCM 14319</strain>
    </source>
</reference>
<dbReference type="PRINTS" id="PR00412">
    <property type="entry name" value="EPOXHYDRLASE"/>
</dbReference>
<dbReference type="GO" id="GO:0016787">
    <property type="term" value="F:hydrolase activity"/>
    <property type="evidence" value="ECO:0007669"/>
    <property type="project" value="UniProtKB-KW"/>
</dbReference>
<dbReference type="InterPro" id="IPR000073">
    <property type="entry name" value="AB_hydrolase_1"/>
</dbReference>
<dbReference type="PANTHER" id="PTHR21661:SF35">
    <property type="entry name" value="EPOXIDE HYDROLASE"/>
    <property type="match status" value="1"/>
</dbReference>
<dbReference type="InterPro" id="IPR000639">
    <property type="entry name" value="Epox_hydrolase-like"/>
</dbReference>
<name>A0ABN2KQA3_9MICO</name>
<dbReference type="Gene3D" id="3.40.50.1820">
    <property type="entry name" value="alpha/beta hydrolase"/>
    <property type="match status" value="1"/>
</dbReference>
<dbReference type="EMBL" id="BAAANH010000004">
    <property type="protein sequence ID" value="GAA1761075.1"/>
    <property type="molecule type" value="Genomic_DNA"/>
</dbReference>
<dbReference type="InterPro" id="IPR010497">
    <property type="entry name" value="Epoxide_hydro_N"/>
</dbReference>
<evidence type="ECO:0000256" key="3">
    <source>
        <dbReference type="ARBA" id="ARBA00022801"/>
    </source>
</evidence>
<dbReference type="PRINTS" id="PR00111">
    <property type="entry name" value="ABHYDROLASE"/>
</dbReference>
<dbReference type="InterPro" id="IPR029058">
    <property type="entry name" value="AB_hydrolase_fold"/>
</dbReference>
<comment type="similarity">
    <text evidence="1">Belongs to the peptidase S33 family.</text>
</comment>
<dbReference type="PANTHER" id="PTHR21661">
    <property type="entry name" value="EPOXIDE HYDROLASE 1-RELATED"/>
    <property type="match status" value="1"/>
</dbReference>
<accession>A0ABN2KQA3</accession>
<evidence type="ECO:0000313" key="6">
    <source>
        <dbReference type="Proteomes" id="UP001500506"/>
    </source>
</evidence>
<keyword evidence="2" id="KW-0058">Aromatic hydrocarbons catabolism</keyword>
<comment type="caution">
    <text evidence="5">The sequence shown here is derived from an EMBL/GenBank/DDBJ whole genome shotgun (WGS) entry which is preliminary data.</text>
</comment>
<protein>
    <submittedName>
        <fullName evidence="5">Epoxide hydrolase</fullName>
    </submittedName>
</protein>
<feature type="domain" description="Epoxide hydrolase N-terminal" evidence="4">
    <location>
        <begin position="6"/>
        <end position="107"/>
    </location>
</feature>
<keyword evidence="3 5" id="KW-0378">Hydrolase</keyword>
<dbReference type="Pfam" id="PF06441">
    <property type="entry name" value="EHN"/>
    <property type="match status" value="1"/>
</dbReference>
<evidence type="ECO:0000259" key="4">
    <source>
        <dbReference type="Pfam" id="PF06441"/>
    </source>
</evidence>
<sequence length="379" mass="42419">MSVDPEPFTIAIGDDVLGDLRARLRTTRWPDDAPGAPWSQGTDLAYLKGLTTYWADRFDWRRQEQRLNAYPQFTADIAGTRVHFVHLRSGKPPLLLTHGWPSCFVEFLPLVDRLSDQFDVIVPSLPGYGFSSRPAEVGIDAVYTAGLWLELMNRLGYERFGAIGGDFGAAVTTHLALLAPERVTGIMLTTPEMSPALAPDAPPLTDAERAYLQHVEQWDATERGYSSIQSTRPQSLGYGLADSPTGLAAWLIEKWRGWSDSDGDVDLHFGTDFLLTVLTLYWSTNSITSSMRDYYDSRWHSTPLTSTDFVTVPTAISVFAHEFVPEGEPPREWYARLYNIQQWTVAPRGGHFAAVEEPDTLARDIRTHFNRHTSPANVS</sequence>
<dbReference type="RefSeq" id="WP_232497771.1">
    <property type="nucleotide sequence ID" value="NZ_BAAANH010000004.1"/>
</dbReference>
<gene>
    <name evidence="5" type="ORF">GCM10009747_20210</name>
</gene>
<keyword evidence="6" id="KW-1185">Reference proteome</keyword>
<dbReference type="SUPFAM" id="SSF53474">
    <property type="entry name" value="alpha/beta-Hydrolases"/>
    <property type="match status" value="1"/>
</dbReference>
<dbReference type="PIRSF" id="PIRSF001112">
    <property type="entry name" value="Epoxide_hydrolase"/>
    <property type="match status" value="1"/>
</dbReference>
<evidence type="ECO:0000256" key="1">
    <source>
        <dbReference type="ARBA" id="ARBA00010088"/>
    </source>
</evidence>
<dbReference type="InterPro" id="IPR016292">
    <property type="entry name" value="Epoxide_hydrolase"/>
</dbReference>
<evidence type="ECO:0000256" key="2">
    <source>
        <dbReference type="ARBA" id="ARBA00022797"/>
    </source>
</evidence>
<organism evidence="5 6">
    <name type="scientific">Agromyces humatus</name>
    <dbReference type="NCBI Taxonomy" id="279573"/>
    <lineage>
        <taxon>Bacteria</taxon>
        <taxon>Bacillati</taxon>
        <taxon>Actinomycetota</taxon>
        <taxon>Actinomycetes</taxon>
        <taxon>Micrococcales</taxon>
        <taxon>Microbacteriaceae</taxon>
        <taxon>Agromyces</taxon>
    </lineage>
</organism>
<evidence type="ECO:0000313" key="5">
    <source>
        <dbReference type="EMBL" id="GAA1761075.1"/>
    </source>
</evidence>